<gene>
    <name evidence="2" type="ORF">UU02_C0001G0001</name>
</gene>
<feature type="transmembrane region" description="Helical" evidence="1">
    <location>
        <begin position="145"/>
        <end position="162"/>
    </location>
</feature>
<feature type="transmembrane region" description="Helical" evidence="1">
    <location>
        <begin position="78"/>
        <end position="98"/>
    </location>
</feature>
<organism evidence="2 3">
    <name type="scientific">Candidatus Woesebacteria bacterium GW2011_GWA1_40_43</name>
    <dbReference type="NCBI Taxonomy" id="1618553"/>
    <lineage>
        <taxon>Bacteria</taxon>
        <taxon>Candidatus Woeseibacteriota</taxon>
    </lineage>
</organism>
<sequence>TLLVVFIVSIYRKKVWNFALYSLFFFPIREVWKVFQNLLRGSGTSITSEFADYGSVLPALLDIEKQRQVASYLHKHVVVPWGAIFVAFILATVSLFILKKQKKLFLIYFITFTLLAVLIAGTIQLSITTDYWYRIGDAAQRLSMLFYPLFIFCIALVLQEFVKIQK</sequence>
<evidence type="ECO:0000313" key="3">
    <source>
        <dbReference type="Proteomes" id="UP000034293"/>
    </source>
</evidence>
<dbReference type="AlphaFoldDB" id="A0A0G0VPS5"/>
<evidence type="ECO:0000256" key="1">
    <source>
        <dbReference type="SAM" id="Phobius"/>
    </source>
</evidence>
<dbReference type="EMBL" id="LBZA01000001">
    <property type="protein sequence ID" value="KKR64747.1"/>
    <property type="molecule type" value="Genomic_DNA"/>
</dbReference>
<proteinExistence type="predicted"/>
<evidence type="ECO:0000313" key="2">
    <source>
        <dbReference type="EMBL" id="KKR64747.1"/>
    </source>
</evidence>
<reference evidence="2 3" key="1">
    <citation type="journal article" date="2015" name="Nature">
        <title>rRNA introns, odd ribosomes, and small enigmatic genomes across a large radiation of phyla.</title>
        <authorList>
            <person name="Brown C.T."/>
            <person name="Hug L.A."/>
            <person name="Thomas B.C."/>
            <person name="Sharon I."/>
            <person name="Castelle C.J."/>
            <person name="Singh A."/>
            <person name="Wilkins M.J."/>
            <person name="Williams K.H."/>
            <person name="Banfield J.F."/>
        </authorList>
    </citation>
    <scope>NUCLEOTIDE SEQUENCE [LARGE SCALE GENOMIC DNA]</scope>
</reference>
<keyword evidence="1" id="KW-0812">Transmembrane</keyword>
<keyword evidence="1" id="KW-1133">Transmembrane helix</keyword>
<feature type="non-terminal residue" evidence="2">
    <location>
        <position position="1"/>
    </location>
</feature>
<keyword evidence="1" id="KW-0472">Membrane</keyword>
<feature type="transmembrane region" description="Helical" evidence="1">
    <location>
        <begin position="105"/>
        <end position="125"/>
    </location>
</feature>
<dbReference type="Proteomes" id="UP000034293">
    <property type="component" value="Unassembled WGS sequence"/>
</dbReference>
<protein>
    <submittedName>
        <fullName evidence="2">Uncharacterized protein</fullName>
    </submittedName>
</protein>
<name>A0A0G0VPS5_9BACT</name>
<comment type="caution">
    <text evidence="2">The sequence shown here is derived from an EMBL/GenBank/DDBJ whole genome shotgun (WGS) entry which is preliminary data.</text>
</comment>
<accession>A0A0G0VPS5</accession>